<feature type="domain" description="Amidohydrolase-related" evidence="1">
    <location>
        <begin position="24"/>
        <end position="248"/>
    </location>
</feature>
<gene>
    <name evidence="2" type="ORF">B0T10DRAFT_531051</name>
</gene>
<dbReference type="InterPro" id="IPR032466">
    <property type="entry name" value="Metal_Hydrolase"/>
</dbReference>
<dbReference type="SUPFAM" id="SSF51556">
    <property type="entry name" value="Metallo-dependent hydrolases"/>
    <property type="match status" value="1"/>
</dbReference>
<dbReference type="GO" id="GO:0016787">
    <property type="term" value="F:hydrolase activity"/>
    <property type="evidence" value="ECO:0007669"/>
    <property type="project" value="InterPro"/>
</dbReference>
<dbReference type="Gene3D" id="3.20.20.140">
    <property type="entry name" value="Metal-dependent hydrolases"/>
    <property type="match status" value="1"/>
</dbReference>
<dbReference type="InterPro" id="IPR006680">
    <property type="entry name" value="Amidohydro-rel"/>
</dbReference>
<dbReference type="PANTHER" id="PTHR43135:SF3">
    <property type="entry name" value="ALPHA-D-RIBOSE 1-METHYLPHOSPHONATE 5-TRIPHOSPHATE DIPHOSPHATASE"/>
    <property type="match status" value="1"/>
</dbReference>
<organism evidence="2 3">
    <name type="scientific">Thelonectria olida</name>
    <dbReference type="NCBI Taxonomy" id="1576542"/>
    <lineage>
        <taxon>Eukaryota</taxon>
        <taxon>Fungi</taxon>
        <taxon>Dikarya</taxon>
        <taxon>Ascomycota</taxon>
        <taxon>Pezizomycotina</taxon>
        <taxon>Sordariomycetes</taxon>
        <taxon>Hypocreomycetidae</taxon>
        <taxon>Hypocreales</taxon>
        <taxon>Nectriaceae</taxon>
        <taxon>Thelonectria</taxon>
    </lineage>
</organism>
<evidence type="ECO:0000313" key="2">
    <source>
        <dbReference type="EMBL" id="KAH6884880.1"/>
    </source>
</evidence>
<name>A0A9P8VZK2_9HYPO</name>
<evidence type="ECO:0000259" key="1">
    <source>
        <dbReference type="Pfam" id="PF01979"/>
    </source>
</evidence>
<dbReference type="InterPro" id="IPR051781">
    <property type="entry name" value="Metallo-dep_Hydrolase"/>
</dbReference>
<protein>
    <recommendedName>
        <fullName evidence="1">Amidohydrolase-related domain-containing protein</fullName>
    </recommendedName>
</protein>
<reference evidence="2 3" key="1">
    <citation type="journal article" date="2021" name="Nat. Commun.">
        <title>Genetic determinants of endophytism in the Arabidopsis root mycobiome.</title>
        <authorList>
            <person name="Mesny F."/>
            <person name="Miyauchi S."/>
            <person name="Thiergart T."/>
            <person name="Pickel B."/>
            <person name="Atanasova L."/>
            <person name="Karlsson M."/>
            <person name="Huettel B."/>
            <person name="Barry K.W."/>
            <person name="Haridas S."/>
            <person name="Chen C."/>
            <person name="Bauer D."/>
            <person name="Andreopoulos W."/>
            <person name="Pangilinan J."/>
            <person name="LaButti K."/>
            <person name="Riley R."/>
            <person name="Lipzen A."/>
            <person name="Clum A."/>
            <person name="Drula E."/>
            <person name="Henrissat B."/>
            <person name="Kohler A."/>
            <person name="Grigoriev I.V."/>
            <person name="Martin F.M."/>
            <person name="Hacquard S."/>
        </authorList>
    </citation>
    <scope>NUCLEOTIDE SEQUENCE [LARGE SCALE GENOMIC DNA]</scope>
    <source>
        <strain evidence="2 3">MPI-CAGE-CH-0241</strain>
    </source>
</reference>
<proteinExistence type="predicted"/>
<dbReference type="Proteomes" id="UP000777438">
    <property type="component" value="Unassembled WGS sequence"/>
</dbReference>
<sequence length="276" mass="29474">MPNAAVGISMHQALWTAPRTCVRYLLPGLWDCHTHFAGTLVIDFPGFIQTHPATLGAAVVRGFHDTLMAGFTSVRDVGSYATEVSPLVDAGILLSPNIFGAGAAIGITGGSSDARTLLGDFVMSRRSTSPNNPWPGVATLVNTDGVDECRRAVRQQIRRGAKCIKVVATGGILSTTDDPLYRQYSDEELHALMDEAHLQGRAVAVHAHGKMGIMAAIRAGAHTIEHGSYIDDEAAELMVARKVTLVSTRKLKGPTPSAQVNAAPSCFFRFHDTVML</sequence>
<dbReference type="EMBL" id="JAGPYM010000019">
    <property type="protein sequence ID" value="KAH6884880.1"/>
    <property type="molecule type" value="Genomic_DNA"/>
</dbReference>
<dbReference type="OrthoDB" id="5071656at2759"/>
<dbReference type="PANTHER" id="PTHR43135">
    <property type="entry name" value="ALPHA-D-RIBOSE 1-METHYLPHOSPHONATE 5-TRIPHOSPHATE DIPHOSPHATASE"/>
    <property type="match status" value="1"/>
</dbReference>
<keyword evidence="3" id="KW-1185">Reference proteome</keyword>
<dbReference type="Pfam" id="PF01979">
    <property type="entry name" value="Amidohydro_1"/>
    <property type="match status" value="1"/>
</dbReference>
<accession>A0A9P8VZK2</accession>
<evidence type="ECO:0000313" key="3">
    <source>
        <dbReference type="Proteomes" id="UP000777438"/>
    </source>
</evidence>
<dbReference type="AlphaFoldDB" id="A0A9P8VZK2"/>
<comment type="caution">
    <text evidence="2">The sequence shown here is derived from an EMBL/GenBank/DDBJ whole genome shotgun (WGS) entry which is preliminary data.</text>
</comment>